<evidence type="ECO:0000313" key="4">
    <source>
        <dbReference type="Proteomes" id="UP001152320"/>
    </source>
</evidence>
<sequence length="162" mass="18785">MQSRIQRKSQTEPSKFVGNKYLSKPQLEKKASSLAAEKVDLQRKIKSMEKKVKHMLEAESVKVSPEQLSVIDKIIDENKDTLLKFLPEGSFSRLLWEQQVKAHTTPKRQMRWHPDLLRWAIAIHSKSPAAYRTIRDSGFMRLPHPNTLFSYTLCAAQNRHCS</sequence>
<keyword evidence="4" id="KW-1185">Reference proteome</keyword>
<accession>A0A9Q1HGA1</accession>
<comment type="caution">
    <text evidence="3">The sequence shown here is derived from an EMBL/GenBank/DDBJ whole genome shotgun (WGS) entry which is preliminary data.</text>
</comment>
<name>A0A9Q1HGA1_HOLLE</name>
<evidence type="ECO:0000256" key="2">
    <source>
        <dbReference type="SAM" id="MobiDB-lite"/>
    </source>
</evidence>
<feature type="coiled-coil region" evidence="1">
    <location>
        <begin position="24"/>
        <end position="58"/>
    </location>
</feature>
<keyword evidence="1" id="KW-0175">Coiled coil</keyword>
<organism evidence="3 4">
    <name type="scientific">Holothuria leucospilota</name>
    <name type="common">Black long sea cucumber</name>
    <name type="synonym">Mertensiothuria leucospilota</name>
    <dbReference type="NCBI Taxonomy" id="206669"/>
    <lineage>
        <taxon>Eukaryota</taxon>
        <taxon>Metazoa</taxon>
        <taxon>Echinodermata</taxon>
        <taxon>Eleutherozoa</taxon>
        <taxon>Echinozoa</taxon>
        <taxon>Holothuroidea</taxon>
        <taxon>Aspidochirotacea</taxon>
        <taxon>Aspidochirotida</taxon>
        <taxon>Holothuriidae</taxon>
        <taxon>Holothuria</taxon>
    </lineage>
</organism>
<evidence type="ECO:0000313" key="3">
    <source>
        <dbReference type="EMBL" id="KAJ8048762.1"/>
    </source>
</evidence>
<dbReference type="AlphaFoldDB" id="A0A9Q1HGA1"/>
<dbReference type="OrthoDB" id="2441813at2759"/>
<feature type="region of interest" description="Disordered" evidence="2">
    <location>
        <begin position="1"/>
        <end position="22"/>
    </location>
</feature>
<proteinExistence type="predicted"/>
<gene>
    <name evidence="3" type="ORF">HOLleu_01208</name>
</gene>
<dbReference type="Proteomes" id="UP001152320">
    <property type="component" value="Chromosome 1"/>
</dbReference>
<reference evidence="3" key="1">
    <citation type="submission" date="2021-10" db="EMBL/GenBank/DDBJ databases">
        <title>Tropical sea cucumber genome reveals ecological adaptation and Cuvierian tubules defense mechanism.</title>
        <authorList>
            <person name="Chen T."/>
        </authorList>
    </citation>
    <scope>NUCLEOTIDE SEQUENCE</scope>
    <source>
        <strain evidence="3">Nanhai2018</strain>
        <tissue evidence="3">Muscle</tissue>
    </source>
</reference>
<protein>
    <submittedName>
        <fullName evidence="3">Uncharacterized protein</fullName>
    </submittedName>
</protein>
<evidence type="ECO:0000256" key="1">
    <source>
        <dbReference type="SAM" id="Coils"/>
    </source>
</evidence>
<dbReference type="EMBL" id="JAIZAY010000001">
    <property type="protein sequence ID" value="KAJ8048762.1"/>
    <property type="molecule type" value="Genomic_DNA"/>
</dbReference>